<dbReference type="Proteomes" id="UP000033632">
    <property type="component" value="Unassembled WGS sequence"/>
</dbReference>
<dbReference type="Pfam" id="PF02129">
    <property type="entry name" value="Peptidase_S15"/>
    <property type="match status" value="1"/>
</dbReference>
<evidence type="ECO:0000313" key="3">
    <source>
        <dbReference type="Proteomes" id="UP000033632"/>
    </source>
</evidence>
<organism evidence="2 3">
    <name type="scientific">Devosia geojensis</name>
    <dbReference type="NCBI Taxonomy" id="443610"/>
    <lineage>
        <taxon>Bacteria</taxon>
        <taxon>Pseudomonadati</taxon>
        <taxon>Pseudomonadota</taxon>
        <taxon>Alphaproteobacteria</taxon>
        <taxon>Hyphomicrobiales</taxon>
        <taxon>Devosiaceae</taxon>
        <taxon>Devosia</taxon>
    </lineage>
</organism>
<evidence type="ECO:0000313" key="2">
    <source>
        <dbReference type="EMBL" id="KKB13508.1"/>
    </source>
</evidence>
<dbReference type="GO" id="GO:0016787">
    <property type="term" value="F:hydrolase activity"/>
    <property type="evidence" value="ECO:0007669"/>
    <property type="project" value="InterPro"/>
</dbReference>
<name>A0A0F5FXD7_9HYPH</name>
<dbReference type="PANTHER" id="PTHR47751">
    <property type="entry name" value="SUPERFAMILY HYDROLASE, PUTATIVE (AFU_ORTHOLOGUE AFUA_2G16580)-RELATED"/>
    <property type="match status" value="1"/>
</dbReference>
<dbReference type="InterPro" id="IPR000383">
    <property type="entry name" value="Xaa-Pro-like_dom"/>
</dbReference>
<dbReference type="InterPro" id="IPR051411">
    <property type="entry name" value="Polyketide_trans_af380"/>
</dbReference>
<dbReference type="Gene3D" id="3.40.50.1820">
    <property type="entry name" value="alpha/beta hydrolase"/>
    <property type="match status" value="1"/>
</dbReference>
<reference evidence="2 3" key="1">
    <citation type="submission" date="2015-03" db="EMBL/GenBank/DDBJ databases">
        <authorList>
            <person name="Hassan Y.I."/>
            <person name="Lepp D."/>
            <person name="Li X.-Z."/>
            <person name="Zhou T."/>
        </authorList>
    </citation>
    <scope>NUCLEOTIDE SEQUENCE [LARGE SCALE GENOMIC DNA]</scope>
    <source>
        <strain evidence="2 3">BD-c194</strain>
    </source>
</reference>
<dbReference type="PANTHER" id="PTHR47751:SF1">
    <property type="entry name" value="SUPERFAMILY HYDROLASE, PUTATIVE (AFU_ORTHOLOGUE AFUA_2G16580)-RELATED"/>
    <property type="match status" value="1"/>
</dbReference>
<dbReference type="SUPFAM" id="SSF53474">
    <property type="entry name" value="alpha/beta-Hydrolases"/>
    <property type="match status" value="1"/>
</dbReference>
<dbReference type="PATRIC" id="fig|443610.3.peg.2826"/>
<accession>A0A0F5FXD7</accession>
<dbReference type="EMBL" id="JZEX01000024">
    <property type="protein sequence ID" value="KKB13508.1"/>
    <property type="molecule type" value="Genomic_DNA"/>
</dbReference>
<feature type="domain" description="Xaa-Pro dipeptidyl-peptidase-like" evidence="1">
    <location>
        <begin position="22"/>
        <end position="135"/>
    </location>
</feature>
<protein>
    <recommendedName>
        <fullName evidence="1">Xaa-Pro dipeptidyl-peptidase-like domain-containing protein</fullName>
    </recommendedName>
</protein>
<comment type="caution">
    <text evidence="2">The sequence shown here is derived from an EMBL/GenBank/DDBJ whole genome shotgun (WGS) entry which is preliminary data.</text>
</comment>
<dbReference type="STRING" id="443610.VE25_01780"/>
<evidence type="ECO:0000259" key="1">
    <source>
        <dbReference type="Pfam" id="PF02129"/>
    </source>
</evidence>
<sequence length="307" mass="32457">MAIGPAAAGAFSVERVTFQSGGVQIVGDLYLPEEVGQEGPVPAVIVTGAWMTIKEQMPAIYAREMASRGIAALAFDFRSWGESGGEPRSVEDPVAKSEDIVAAAEFLAGHPEIRADAIGGLGVCASAAYMVHAAVHSGVIKSLGFVAPGLSTPEIIETNVGGAEAVAALIETSRAAAAELEETGRNTLVPAASLTDHRAIMFGVPYYTEPDRGLVPEWDNTFNPISWEAWLGFDPQPFAPLLRQPLFVVHSEAAAIPQGTHQFIAAMESEAGQLWLEGVEQFDFYDRPGPVTVASDALARHFAATLQ</sequence>
<dbReference type="Gene3D" id="1.10.10.800">
    <property type="match status" value="1"/>
</dbReference>
<proteinExistence type="predicted"/>
<keyword evidence="3" id="KW-1185">Reference proteome</keyword>
<gene>
    <name evidence="2" type="ORF">VE25_01780</name>
</gene>
<dbReference type="AlphaFoldDB" id="A0A0F5FXD7"/>
<dbReference type="InterPro" id="IPR029058">
    <property type="entry name" value="AB_hydrolase_fold"/>
</dbReference>